<feature type="compositionally biased region" description="Polar residues" evidence="1">
    <location>
        <begin position="211"/>
        <end position="222"/>
    </location>
</feature>
<dbReference type="OrthoDB" id="2107166at2759"/>
<protein>
    <recommendedName>
        <fullName evidence="4">Carbohydrate-binding module family 50 protein</fullName>
    </recommendedName>
</protein>
<dbReference type="Proteomes" id="UP000054144">
    <property type="component" value="Unassembled WGS sequence"/>
</dbReference>
<name>A0A0D7AHE9_9AGAR</name>
<evidence type="ECO:0008006" key="4">
    <source>
        <dbReference type="Google" id="ProtNLM"/>
    </source>
</evidence>
<reference evidence="2 3" key="1">
    <citation type="journal article" date="2015" name="Fungal Genet. Biol.">
        <title>Evolution of novel wood decay mechanisms in Agaricales revealed by the genome sequences of Fistulina hepatica and Cylindrobasidium torrendii.</title>
        <authorList>
            <person name="Floudas D."/>
            <person name="Held B.W."/>
            <person name="Riley R."/>
            <person name="Nagy L.G."/>
            <person name="Koehler G."/>
            <person name="Ransdell A.S."/>
            <person name="Younus H."/>
            <person name="Chow J."/>
            <person name="Chiniquy J."/>
            <person name="Lipzen A."/>
            <person name="Tritt A."/>
            <person name="Sun H."/>
            <person name="Haridas S."/>
            <person name="LaButti K."/>
            <person name="Ohm R.A."/>
            <person name="Kues U."/>
            <person name="Blanchette R.A."/>
            <person name="Grigoriev I.V."/>
            <person name="Minto R.E."/>
            <person name="Hibbett D.S."/>
        </authorList>
    </citation>
    <scope>NUCLEOTIDE SEQUENCE [LARGE SCALE GENOMIC DNA]</scope>
    <source>
        <strain evidence="2 3">ATCC 64428</strain>
    </source>
</reference>
<proteinExistence type="predicted"/>
<feature type="compositionally biased region" description="Low complexity" evidence="1">
    <location>
        <begin position="199"/>
        <end position="210"/>
    </location>
</feature>
<feature type="compositionally biased region" description="Polar residues" evidence="1">
    <location>
        <begin position="65"/>
        <end position="81"/>
    </location>
</feature>
<feature type="region of interest" description="Disordered" evidence="1">
    <location>
        <begin position="49"/>
        <end position="81"/>
    </location>
</feature>
<organism evidence="2 3">
    <name type="scientific">Fistulina hepatica ATCC 64428</name>
    <dbReference type="NCBI Taxonomy" id="1128425"/>
    <lineage>
        <taxon>Eukaryota</taxon>
        <taxon>Fungi</taxon>
        <taxon>Dikarya</taxon>
        <taxon>Basidiomycota</taxon>
        <taxon>Agaricomycotina</taxon>
        <taxon>Agaricomycetes</taxon>
        <taxon>Agaricomycetidae</taxon>
        <taxon>Agaricales</taxon>
        <taxon>Fistulinaceae</taxon>
        <taxon>Fistulina</taxon>
    </lineage>
</organism>
<accession>A0A0D7AHE9</accession>
<sequence length="222" mass="24487">MSSRWACYDDDFYRLPNGIERIGYDADTGRYTYRETNTGHVFECRPGERIQPPGKEAADSRGMFESSSRLPRNREGGSSISSFRDILPASAVTSASVRTEKKPSRINTLVRKATTFQRAARSFKDHPHSETAPNTASSDRTLRCAPPPADHRRVVPALPQHSSSRSRSVSPSKYRRLPDAPVIAAPKPRAGARPIFLESPSAAASLSVPSRQVTVSSKSYRN</sequence>
<dbReference type="AlphaFoldDB" id="A0A0D7AHE9"/>
<keyword evidence="3" id="KW-1185">Reference proteome</keyword>
<gene>
    <name evidence="2" type="ORF">FISHEDRAFT_72369</name>
</gene>
<evidence type="ECO:0000313" key="3">
    <source>
        <dbReference type="Proteomes" id="UP000054144"/>
    </source>
</evidence>
<evidence type="ECO:0000256" key="1">
    <source>
        <dbReference type="SAM" id="MobiDB-lite"/>
    </source>
</evidence>
<feature type="region of interest" description="Disordered" evidence="1">
    <location>
        <begin position="119"/>
        <end position="187"/>
    </location>
</feature>
<dbReference type="EMBL" id="KN881721">
    <property type="protein sequence ID" value="KIY49735.1"/>
    <property type="molecule type" value="Genomic_DNA"/>
</dbReference>
<evidence type="ECO:0000313" key="2">
    <source>
        <dbReference type="EMBL" id="KIY49735.1"/>
    </source>
</evidence>
<feature type="compositionally biased region" description="Low complexity" evidence="1">
    <location>
        <begin position="162"/>
        <end position="172"/>
    </location>
</feature>
<feature type="region of interest" description="Disordered" evidence="1">
    <location>
        <begin position="199"/>
        <end position="222"/>
    </location>
</feature>